<name>B0DXD6_LACBS</name>
<dbReference type="HOGENOM" id="CLU_3014588_0_0_1"/>
<dbReference type="InParanoid" id="B0DXD6"/>
<accession>B0DXD6</accession>
<organism evidence="2">
    <name type="scientific">Laccaria bicolor (strain S238N-H82 / ATCC MYA-4686)</name>
    <name type="common">Bicoloured deceiver</name>
    <name type="synonym">Laccaria laccata var. bicolor</name>
    <dbReference type="NCBI Taxonomy" id="486041"/>
    <lineage>
        <taxon>Eukaryota</taxon>
        <taxon>Fungi</taxon>
        <taxon>Dikarya</taxon>
        <taxon>Basidiomycota</taxon>
        <taxon>Agaricomycotina</taxon>
        <taxon>Agaricomycetes</taxon>
        <taxon>Agaricomycetidae</taxon>
        <taxon>Agaricales</taxon>
        <taxon>Agaricineae</taxon>
        <taxon>Hydnangiaceae</taxon>
        <taxon>Laccaria</taxon>
    </lineage>
</organism>
<gene>
    <name evidence="1" type="primary">Lbphb</name>
    <name evidence="1" type="ORF">LACBIDRAFT_313028</name>
</gene>
<reference evidence="1 2" key="1">
    <citation type="journal article" date="2008" name="Nature">
        <title>The genome of Laccaria bicolor provides insights into mycorrhizal symbiosis.</title>
        <authorList>
            <person name="Martin F."/>
            <person name="Aerts A."/>
            <person name="Ahren D."/>
            <person name="Brun A."/>
            <person name="Danchin E.G.J."/>
            <person name="Duchaussoy F."/>
            <person name="Gibon J."/>
            <person name="Kohler A."/>
            <person name="Lindquist E."/>
            <person name="Pereda V."/>
            <person name="Salamov A."/>
            <person name="Shapiro H.J."/>
            <person name="Wuyts J."/>
            <person name="Blaudez D."/>
            <person name="Buee M."/>
            <person name="Brokstein P."/>
            <person name="Canbaeck B."/>
            <person name="Cohen D."/>
            <person name="Courty P.E."/>
            <person name="Coutinho P.M."/>
            <person name="Delaruelle C."/>
            <person name="Detter J.C."/>
            <person name="Deveau A."/>
            <person name="DiFazio S."/>
            <person name="Duplessis S."/>
            <person name="Fraissinet-Tachet L."/>
            <person name="Lucic E."/>
            <person name="Frey-Klett P."/>
            <person name="Fourrey C."/>
            <person name="Feussner I."/>
            <person name="Gay G."/>
            <person name="Grimwood J."/>
            <person name="Hoegger P.J."/>
            <person name="Jain P."/>
            <person name="Kilaru S."/>
            <person name="Labbe J."/>
            <person name="Lin Y.C."/>
            <person name="Legue V."/>
            <person name="Le Tacon F."/>
            <person name="Marmeisse R."/>
            <person name="Melayah D."/>
            <person name="Montanini B."/>
            <person name="Muratet M."/>
            <person name="Nehls U."/>
            <person name="Niculita-Hirzel H."/>
            <person name="Oudot-Le Secq M.P."/>
            <person name="Peter M."/>
            <person name="Quesneville H."/>
            <person name="Rajashekar B."/>
            <person name="Reich M."/>
            <person name="Rouhier N."/>
            <person name="Schmutz J."/>
            <person name="Yin T."/>
            <person name="Chalot M."/>
            <person name="Henrissat B."/>
            <person name="Kuees U."/>
            <person name="Lucas S."/>
            <person name="Van de Peer Y."/>
            <person name="Podila G.K."/>
            <person name="Polle A."/>
            <person name="Pukkila P.J."/>
            <person name="Richardson P.M."/>
            <person name="Rouze P."/>
            <person name="Sanders I.R."/>
            <person name="Stajich J.E."/>
            <person name="Tunlid A."/>
            <person name="Tuskan G."/>
            <person name="Grigoriev I.V."/>
        </authorList>
    </citation>
    <scope>NUCLEOTIDE SEQUENCE [LARGE SCALE GENOMIC DNA]</scope>
    <source>
        <strain evidence="2">S238N-H82 / ATCC MYA-4686</strain>
    </source>
</reference>
<dbReference type="Pfam" id="PF08015">
    <property type="entry name" value="Pheromone"/>
    <property type="match status" value="1"/>
</dbReference>
<dbReference type="InterPro" id="IPR012597">
    <property type="entry name" value="Pheromone"/>
</dbReference>
<dbReference type="GeneID" id="6084224"/>
<dbReference type="RefSeq" id="XP_001888565.1">
    <property type="nucleotide sequence ID" value="XM_001888530.1"/>
</dbReference>
<dbReference type="GO" id="GO:0016020">
    <property type="term" value="C:membrane"/>
    <property type="evidence" value="ECO:0007669"/>
    <property type="project" value="InterPro"/>
</dbReference>
<sequence length="56" mass="6145">MDSFTSLESLCESVDFITFQEDFSSSCSSHQPISSDLPIDQERYNAGNTGAFCVIS</sequence>
<dbReference type="EMBL" id="DS547146">
    <property type="protein sequence ID" value="EDR00773.1"/>
    <property type="molecule type" value="Genomic_DNA"/>
</dbReference>
<keyword evidence="2" id="KW-1185">Reference proteome</keyword>
<evidence type="ECO:0000313" key="2">
    <source>
        <dbReference type="Proteomes" id="UP000001194"/>
    </source>
</evidence>
<dbReference type="Proteomes" id="UP000001194">
    <property type="component" value="Unassembled WGS sequence"/>
</dbReference>
<dbReference type="AlphaFoldDB" id="B0DXD6"/>
<protein>
    <submittedName>
        <fullName evidence="1">Pheromone-like protein</fullName>
    </submittedName>
</protein>
<dbReference type="GO" id="GO:0000772">
    <property type="term" value="F:mating pheromone activity"/>
    <property type="evidence" value="ECO:0007669"/>
    <property type="project" value="InterPro"/>
</dbReference>
<dbReference type="KEGG" id="lbc:LACBIDRAFT_313028"/>
<evidence type="ECO:0000313" key="1">
    <source>
        <dbReference type="EMBL" id="EDR00773.1"/>
    </source>
</evidence>
<proteinExistence type="predicted"/>